<protein>
    <submittedName>
        <fullName evidence="1">Uncharacterized protein</fullName>
    </submittedName>
</protein>
<reference evidence="1 2" key="1">
    <citation type="submission" date="2019-03" db="EMBL/GenBank/DDBJ databases">
        <title>First draft genome of Liparis tanakae, snailfish: a comprehensive survey of snailfish specific genes.</title>
        <authorList>
            <person name="Kim W."/>
            <person name="Song I."/>
            <person name="Jeong J.-H."/>
            <person name="Kim D."/>
            <person name="Kim S."/>
            <person name="Ryu S."/>
            <person name="Song J.Y."/>
            <person name="Lee S.K."/>
        </authorList>
    </citation>
    <scope>NUCLEOTIDE SEQUENCE [LARGE SCALE GENOMIC DNA]</scope>
    <source>
        <tissue evidence="1">Muscle</tissue>
    </source>
</reference>
<comment type="caution">
    <text evidence="1">The sequence shown here is derived from an EMBL/GenBank/DDBJ whole genome shotgun (WGS) entry which is preliminary data.</text>
</comment>
<sequence length="74" mass="8604">MESRVLLCNITSIQDINRAKKKRSEELRVPPDNTYPMYRVSQSMRQAVMLYVEKYSESMGVDLQSPQGGGRYWS</sequence>
<name>A0A4Z2GQM2_9TELE</name>
<organism evidence="1 2">
    <name type="scientific">Liparis tanakae</name>
    <name type="common">Tanaka's snailfish</name>
    <dbReference type="NCBI Taxonomy" id="230148"/>
    <lineage>
        <taxon>Eukaryota</taxon>
        <taxon>Metazoa</taxon>
        <taxon>Chordata</taxon>
        <taxon>Craniata</taxon>
        <taxon>Vertebrata</taxon>
        <taxon>Euteleostomi</taxon>
        <taxon>Actinopterygii</taxon>
        <taxon>Neopterygii</taxon>
        <taxon>Teleostei</taxon>
        <taxon>Neoteleostei</taxon>
        <taxon>Acanthomorphata</taxon>
        <taxon>Eupercaria</taxon>
        <taxon>Perciformes</taxon>
        <taxon>Cottioidei</taxon>
        <taxon>Cottales</taxon>
        <taxon>Liparidae</taxon>
        <taxon>Liparis</taxon>
    </lineage>
</organism>
<gene>
    <name evidence="1" type="ORF">EYF80_034407</name>
</gene>
<proteinExistence type="predicted"/>
<dbReference type="EMBL" id="SRLO01000457">
    <property type="protein sequence ID" value="TNN55395.1"/>
    <property type="molecule type" value="Genomic_DNA"/>
</dbReference>
<dbReference type="AlphaFoldDB" id="A0A4Z2GQM2"/>
<dbReference type="Proteomes" id="UP000314294">
    <property type="component" value="Unassembled WGS sequence"/>
</dbReference>
<accession>A0A4Z2GQM2</accession>
<keyword evidence="2" id="KW-1185">Reference proteome</keyword>
<evidence type="ECO:0000313" key="1">
    <source>
        <dbReference type="EMBL" id="TNN55395.1"/>
    </source>
</evidence>
<evidence type="ECO:0000313" key="2">
    <source>
        <dbReference type="Proteomes" id="UP000314294"/>
    </source>
</evidence>